<keyword evidence="3" id="KW-1185">Reference proteome</keyword>
<accession>A0A834VC86</accession>
<dbReference type="AlphaFoldDB" id="A0A834VC86"/>
<protein>
    <submittedName>
        <fullName evidence="1">NADH dehydrogenase (Ubiquinone) complex I, assembly factor 6</fullName>
    </submittedName>
</protein>
<keyword evidence="1" id="KW-0830">Ubiquinone</keyword>
<dbReference type="InterPro" id="IPR008949">
    <property type="entry name" value="Isoprenoid_synthase_dom_sf"/>
</dbReference>
<dbReference type="Proteomes" id="UP000070412">
    <property type="component" value="Unassembled WGS sequence"/>
</dbReference>
<dbReference type="OrthoDB" id="270318at2759"/>
<gene>
    <name evidence="1" type="ORF">SSS_3186</name>
</gene>
<organism evidence="1">
    <name type="scientific">Sarcoptes scabiei</name>
    <name type="common">Itch mite</name>
    <name type="synonym">Acarus scabiei</name>
    <dbReference type="NCBI Taxonomy" id="52283"/>
    <lineage>
        <taxon>Eukaryota</taxon>
        <taxon>Metazoa</taxon>
        <taxon>Ecdysozoa</taxon>
        <taxon>Arthropoda</taxon>
        <taxon>Chelicerata</taxon>
        <taxon>Arachnida</taxon>
        <taxon>Acari</taxon>
        <taxon>Acariformes</taxon>
        <taxon>Sarcoptiformes</taxon>
        <taxon>Astigmata</taxon>
        <taxon>Psoroptidia</taxon>
        <taxon>Sarcoptoidea</taxon>
        <taxon>Sarcoptidae</taxon>
        <taxon>Sarcoptinae</taxon>
        <taxon>Sarcoptes</taxon>
    </lineage>
</organism>
<evidence type="ECO:0000313" key="1">
    <source>
        <dbReference type="EMBL" id="KAF7490004.1"/>
    </source>
</evidence>
<reference evidence="1" key="2">
    <citation type="submission" date="2020-01" db="EMBL/GenBank/DDBJ databases">
        <authorList>
            <person name="Korhonen P.K.K."/>
            <person name="Guangxu M.G."/>
            <person name="Wang T.W."/>
            <person name="Stroehlein A.J.S."/>
            <person name="Young N.D."/>
            <person name="Ang C.-S.A."/>
            <person name="Fernando D.W.F."/>
            <person name="Lu H.L."/>
            <person name="Taylor S.T."/>
            <person name="Ehtesham M.E.M."/>
            <person name="Najaraj S.H.N."/>
            <person name="Harsha G.H.G."/>
            <person name="Madugundu A.M."/>
            <person name="Renuse S.R."/>
            <person name="Holt D.H."/>
            <person name="Pandey A.P."/>
            <person name="Papenfuss A.P."/>
            <person name="Gasser R.B.G."/>
            <person name="Fischer K.F."/>
        </authorList>
    </citation>
    <scope>NUCLEOTIDE SEQUENCE</scope>
    <source>
        <strain evidence="1">SSS_KF_BRIS2020</strain>
    </source>
</reference>
<dbReference type="SUPFAM" id="SSF48576">
    <property type="entry name" value="Terpenoid synthases"/>
    <property type="match status" value="1"/>
</dbReference>
<name>A0A834VC86_SARSC</name>
<dbReference type="InterPro" id="IPR002060">
    <property type="entry name" value="Squ/phyt_synthse"/>
</dbReference>
<evidence type="ECO:0000313" key="2">
    <source>
        <dbReference type="EnsemblMetazoa" id="KAF7490004.1"/>
    </source>
</evidence>
<evidence type="ECO:0000313" key="3">
    <source>
        <dbReference type="Proteomes" id="UP000070412"/>
    </source>
</evidence>
<reference evidence="2" key="3">
    <citation type="submission" date="2022-06" db="UniProtKB">
        <authorList>
            <consortium name="EnsemblMetazoa"/>
        </authorList>
    </citation>
    <scope>IDENTIFICATION</scope>
</reference>
<sequence length="265" mass="30968">MNLKLFKYLPNLRSKNYLSHNERYCIEIVKKFDYENYLATLFIKNDLIRKTAFTLRAFNVELSLVRDMAKTDQMAHLRFQFWNSIVQEIYSDNFEPKIFAKKYDNIPLALGLSDILSDRRLSKHWLVKLIEIRDNPKYLGSFPFNTLEELEKYAESSIVSLYYLINEKIISLSSNQTSSSHHLNLDHLANHLGKAQGLINTLRGVRHNSKNRRCYIPTDVLVETKSSHESFLQCSSDDPNLIEAVYTIASRSNEHLIQAKELFKN</sequence>
<reference evidence="3" key="1">
    <citation type="journal article" date="2020" name="PLoS Negl. Trop. Dis.">
        <title>High-quality nuclear genome for Sarcoptes scabiei-A critical resource for a neglected parasite.</title>
        <authorList>
            <person name="Korhonen P.K."/>
            <person name="Gasser R.B."/>
            <person name="Ma G."/>
            <person name="Wang T."/>
            <person name="Stroehlein A.J."/>
            <person name="Young N.D."/>
            <person name="Ang C.S."/>
            <person name="Fernando D.D."/>
            <person name="Lu H.C."/>
            <person name="Taylor S."/>
            <person name="Reynolds S.L."/>
            <person name="Mofiz E."/>
            <person name="Najaraj S.H."/>
            <person name="Gowda H."/>
            <person name="Madugundu A."/>
            <person name="Renuse S."/>
            <person name="Holt D."/>
            <person name="Pandey A."/>
            <person name="Papenfuss A.T."/>
            <person name="Fischer K."/>
        </authorList>
    </citation>
    <scope>NUCLEOTIDE SEQUENCE [LARGE SCALE GENOMIC DNA]</scope>
</reference>
<dbReference type="Gene3D" id="1.10.600.10">
    <property type="entry name" value="Farnesyl Diphosphate Synthase"/>
    <property type="match status" value="1"/>
</dbReference>
<dbReference type="EMBL" id="WVUK01000063">
    <property type="protein sequence ID" value="KAF7490004.1"/>
    <property type="molecule type" value="Genomic_DNA"/>
</dbReference>
<dbReference type="Pfam" id="PF00494">
    <property type="entry name" value="SQS_PSY"/>
    <property type="match status" value="1"/>
</dbReference>
<proteinExistence type="predicted"/>
<dbReference type="EnsemblMetazoa" id="SSS_3186s_mrna">
    <property type="protein sequence ID" value="KAF7490004.1"/>
    <property type="gene ID" value="SSS_3186"/>
</dbReference>